<keyword evidence="2" id="KW-1185">Reference proteome</keyword>
<dbReference type="EMBL" id="MPKY01000001">
    <property type="protein sequence ID" value="OJT01198.1"/>
    <property type="molecule type" value="Genomic_DNA"/>
</dbReference>
<dbReference type="RefSeq" id="WP_072677963.1">
    <property type="nucleotide sequence ID" value="NZ_MPKY01000001.1"/>
</dbReference>
<dbReference type="Proteomes" id="UP000183986">
    <property type="component" value="Unassembled WGS sequence"/>
</dbReference>
<accession>A0A1M2V0T4</accession>
<reference evidence="1" key="1">
    <citation type="submission" date="2016-11" db="EMBL/GenBank/DDBJ databases">
        <title>Draft Genome Sequence of Marinobacter hydrocarbonoclasticus strain STW2, a polyaromatic aromatic hydrocarbon degrading and denitrifying bacterium from rhizosphere of Seagrass Enhalus acodoides.</title>
        <authorList>
            <person name="Ling J."/>
            <person name="Dong J."/>
        </authorList>
    </citation>
    <scope>NUCLEOTIDE SEQUENCE [LARGE SCALE GENOMIC DNA]</scope>
    <source>
        <strain evidence="1">STW2</strain>
    </source>
</reference>
<comment type="caution">
    <text evidence="1">The sequence shown here is derived from an EMBL/GenBank/DDBJ whole genome shotgun (WGS) entry which is preliminary data.</text>
</comment>
<sequence length="121" mass="14052">MSRNRKLTECQMADFADDYAERERLRRIISENARIVVAMELGVSVGTIQKVEKGQKVPRVAPAKVAEVARRRALYRLCLELYRSDYSDRALMARYDISKPTLLRRAQEYRAEQMESKRVAA</sequence>
<evidence type="ECO:0000313" key="2">
    <source>
        <dbReference type="Proteomes" id="UP000183986"/>
    </source>
</evidence>
<evidence type="ECO:0000313" key="1">
    <source>
        <dbReference type="EMBL" id="OJT01198.1"/>
    </source>
</evidence>
<dbReference type="AlphaFoldDB" id="A0A1M2V0T4"/>
<organism evidence="1 2">
    <name type="scientific">Marinobacter nauticus</name>
    <name type="common">Marinobacter hydrocarbonoclasticus</name>
    <name type="synonym">Marinobacter aquaeolei</name>
    <dbReference type="NCBI Taxonomy" id="2743"/>
    <lineage>
        <taxon>Bacteria</taxon>
        <taxon>Pseudomonadati</taxon>
        <taxon>Pseudomonadota</taxon>
        <taxon>Gammaproteobacteria</taxon>
        <taxon>Pseudomonadales</taxon>
        <taxon>Marinobacteraceae</taxon>
        <taxon>Marinobacter</taxon>
    </lineage>
</organism>
<gene>
    <name evidence="1" type="ORF">BEE62_14700</name>
</gene>
<proteinExistence type="predicted"/>
<protein>
    <submittedName>
        <fullName evidence="1">Uncharacterized protein</fullName>
    </submittedName>
</protein>
<name>A0A1M2V0T4_MARNT</name>